<dbReference type="Pfam" id="PF14257">
    <property type="entry name" value="DUF4349"/>
    <property type="match status" value="1"/>
</dbReference>
<dbReference type="InterPro" id="IPR025645">
    <property type="entry name" value="DUF4349"/>
</dbReference>
<protein>
    <recommendedName>
        <fullName evidence="4">DUF4349 domain-containing protein</fullName>
    </recommendedName>
</protein>
<evidence type="ECO:0000256" key="3">
    <source>
        <dbReference type="SAM" id="SignalP"/>
    </source>
</evidence>
<name>A0A852RI10_9MICO</name>
<evidence type="ECO:0000256" key="2">
    <source>
        <dbReference type="SAM" id="Phobius"/>
    </source>
</evidence>
<feature type="signal peptide" evidence="3">
    <location>
        <begin position="1"/>
        <end position="30"/>
    </location>
</feature>
<reference evidence="5 6" key="1">
    <citation type="submission" date="2020-07" db="EMBL/GenBank/DDBJ databases">
        <title>Sequencing the genomes of 1000 actinobacteria strains.</title>
        <authorList>
            <person name="Klenk H.-P."/>
        </authorList>
    </citation>
    <scope>NUCLEOTIDE SEQUENCE [LARGE SCALE GENOMIC DNA]</scope>
    <source>
        <strain evidence="5 6">DSM 17380</strain>
    </source>
</reference>
<dbReference type="EMBL" id="JACCBD010000001">
    <property type="protein sequence ID" value="NYD26312.1"/>
    <property type="molecule type" value="Genomic_DNA"/>
</dbReference>
<proteinExistence type="predicted"/>
<evidence type="ECO:0000313" key="5">
    <source>
        <dbReference type="EMBL" id="NYD26312.1"/>
    </source>
</evidence>
<gene>
    <name evidence="5" type="ORF">BJ960_001115</name>
</gene>
<dbReference type="PROSITE" id="PS51257">
    <property type="entry name" value="PROKAR_LIPOPROTEIN"/>
    <property type="match status" value="1"/>
</dbReference>
<feature type="transmembrane region" description="Helical" evidence="2">
    <location>
        <begin position="251"/>
        <end position="278"/>
    </location>
</feature>
<keyword evidence="2" id="KW-0812">Transmembrane</keyword>
<comment type="caution">
    <text evidence="5">The sequence shown here is derived from an EMBL/GenBank/DDBJ whole genome shotgun (WGS) entry which is preliminary data.</text>
</comment>
<feature type="domain" description="DUF4349" evidence="4">
    <location>
        <begin position="70"/>
        <end position="275"/>
    </location>
</feature>
<dbReference type="Proteomes" id="UP000586095">
    <property type="component" value="Unassembled WGS sequence"/>
</dbReference>
<accession>A0A852RI10</accession>
<keyword evidence="3" id="KW-0732">Signal</keyword>
<keyword evidence="2" id="KW-0472">Membrane</keyword>
<sequence>MRTTRLLAAAAATLLAVGLAGCAASSPDVAGVPAIDSMAGGEFASSSDSMAEQSSGIVDGNRTAEAGETRSIVRSASVALTVQNARDAADDVAALAKRLGGSVSSQSISGDGGTARTGEVAIRVPAERLDEAIADLGKLGDVTADSRSAEDVTEVHVDLTARVAALEASVARLTDLMAGAATTSELIEAESALSGRQQELDGLRAQLESLEGQVEQASIWVSLSEQSPLPGGGPHSFWDALQAGVASIGSFFVGAFVGLGFALPWLALLAIVVAAIFIPLRRRRRRARSAQAPEKPLSTNAAESVAEEHTS</sequence>
<feature type="chain" id="PRO_5039284358" description="DUF4349 domain-containing protein" evidence="3">
    <location>
        <begin position="31"/>
        <end position="311"/>
    </location>
</feature>
<evidence type="ECO:0000313" key="6">
    <source>
        <dbReference type="Proteomes" id="UP000586095"/>
    </source>
</evidence>
<dbReference type="RefSeq" id="WP_185986560.1">
    <property type="nucleotide sequence ID" value="NZ_BAAALZ010000002.1"/>
</dbReference>
<dbReference type="AlphaFoldDB" id="A0A852RI10"/>
<feature type="region of interest" description="Disordered" evidence="1">
    <location>
        <begin position="288"/>
        <end position="311"/>
    </location>
</feature>
<keyword evidence="2" id="KW-1133">Transmembrane helix</keyword>
<organism evidence="5 6">
    <name type="scientific">Leucobacter aridicollis</name>
    <dbReference type="NCBI Taxonomy" id="283878"/>
    <lineage>
        <taxon>Bacteria</taxon>
        <taxon>Bacillati</taxon>
        <taxon>Actinomycetota</taxon>
        <taxon>Actinomycetes</taxon>
        <taxon>Micrococcales</taxon>
        <taxon>Microbacteriaceae</taxon>
        <taxon>Leucobacter</taxon>
    </lineage>
</organism>
<evidence type="ECO:0000259" key="4">
    <source>
        <dbReference type="Pfam" id="PF14257"/>
    </source>
</evidence>
<evidence type="ECO:0000256" key="1">
    <source>
        <dbReference type="SAM" id="MobiDB-lite"/>
    </source>
</evidence>
<keyword evidence="6" id="KW-1185">Reference proteome</keyword>